<protein>
    <submittedName>
        <fullName evidence="1">Four helix bundle protein</fullName>
    </submittedName>
</protein>
<dbReference type="Proteomes" id="UP000779809">
    <property type="component" value="Unassembled WGS sequence"/>
</dbReference>
<dbReference type="SUPFAM" id="SSF158446">
    <property type="entry name" value="IVS-encoded protein-like"/>
    <property type="match status" value="1"/>
</dbReference>
<dbReference type="InterPro" id="IPR036583">
    <property type="entry name" value="23S_rRNA_IVS_sf"/>
</dbReference>
<dbReference type="InterPro" id="IPR012657">
    <property type="entry name" value="23S_rRNA-intervening_sequence"/>
</dbReference>
<organism evidence="1 2">
    <name type="scientific">Candidatus Korobacter versatilis</name>
    <dbReference type="NCBI Taxonomy" id="658062"/>
    <lineage>
        <taxon>Bacteria</taxon>
        <taxon>Pseudomonadati</taxon>
        <taxon>Acidobacteriota</taxon>
        <taxon>Terriglobia</taxon>
        <taxon>Terriglobales</taxon>
        <taxon>Candidatus Korobacteraceae</taxon>
        <taxon>Candidatus Korobacter</taxon>
    </lineage>
</organism>
<dbReference type="Pfam" id="PF05635">
    <property type="entry name" value="23S_rRNA_IVP"/>
    <property type="match status" value="1"/>
</dbReference>
<dbReference type="PANTHER" id="PTHR38471:SF2">
    <property type="entry name" value="FOUR HELIX BUNDLE PROTEIN"/>
    <property type="match status" value="1"/>
</dbReference>
<dbReference type="CDD" id="cd16377">
    <property type="entry name" value="23S_rRNA_IVP_like"/>
    <property type="match status" value="1"/>
</dbReference>
<evidence type="ECO:0000313" key="2">
    <source>
        <dbReference type="Proteomes" id="UP000779809"/>
    </source>
</evidence>
<gene>
    <name evidence="1" type="ORF">HYX28_09015</name>
</gene>
<dbReference type="EMBL" id="JACPNR010000011">
    <property type="protein sequence ID" value="MBI2678909.1"/>
    <property type="molecule type" value="Genomic_DNA"/>
</dbReference>
<sequence>MQGHKDLIAWQKAMDLVVDVYRATKLLPKEETYGLVSQMRRAAVSVPSNLAEGHGRSSKKEFHLFIGNARGSLLEPETQIELSQRLGYLSSSEAKSLLGKTAEVGRILTGLRTWSRGASAGSER</sequence>
<accession>A0A932AB02</accession>
<reference evidence="1" key="1">
    <citation type="submission" date="2020-07" db="EMBL/GenBank/DDBJ databases">
        <title>Huge and variable diversity of episymbiotic CPR bacteria and DPANN archaea in groundwater ecosystems.</title>
        <authorList>
            <person name="He C.Y."/>
            <person name="Keren R."/>
            <person name="Whittaker M."/>
            <person name="Farag I.F."/>
            <person name="Doudna J."/>
            <person name="Cate J.H.D."/>
            <person name="Banfield J.F."/>
        </authorList>
    </citation>
    <scope>NUCLEOTIDE SEQUENCE</scope>
    <source>
        <strain evidence="1">NC_groundwater_580_Pr5_B-0.1um_64_19</strain>
    </source>
</reference>
<dbReference type="NCBIfam" id="TIGR02436">
    <property type="entry name" value="four helix bundle protein"/>
    <property type="match status" value="1"/>
</dbReference>
<comment type="caution">
    <text evidence="1">The sequence shown here is derived from an EMBL/GenBank/DDBJ whole genome shotgun (WGS) entry which is preliminary data.</text>
</comment>
<dbReference type="AlphaFoldDB" id="A0A932AB02"/>
<dbReference type="Gene3D" id="1.20.1440.60">
    <property type="entry name" value="23S rRNA-intervening sequence"/>
    <property type="match status" value="1"/>
</dbReference>
<evidence type="ECO:0000313" key="1">
    <source>
        <dbReference type="EMBL" id="MBI2678909.1"/>
    </source>
</evidence>
<proteinExistence type="predicted"/>
<dbReference type="PANTHER" id="PTHR38471">
    <property type="entry name" value="FOUR HELIX BUNDLE PROTEIN"/>
    <property type="match status" value="1"/>
</dbReference>
<name>A0A932AB02_9BACT</name>